<geneLocation type="plastid" evidence="8"/>
<dbReference type="InterPro" id="IPR008991">
    <property type="entry name" value="Translation_prot_SH3-like_sf"/>
</dbReference>
<evidence type="ECO:0000256" key="6">
    <source>
        <dbReference type="ARBA" id="ARBA00035361"/>
    </source>
</evidence>
<dbReference type="SMART" id="SM00739">
    <property type="entry name" value="KOW"/>
    <property type="match status" value="1"/>
</dbReference>
<dbReference type="NCBIfam" id="TIGR01079">
    <property type="entry name" value="rplX_bact"/>
    <property type="match status" value="1"/>
</dbReference>
<protein>
    <recommendedName>
        <fullName evidence="5">Large ribosomal subunit protein uL24c</fullName>
    </recommendedName>
    <alternativeName>
        <fullName evidence="6">50S ribosomal protein L24, chloroplastic</fullName>
    </alternativeName>
</protein>
<evidence type="ECO:0000256" key="4">
    <source>
        <dbReference type="ARBA" id="ARBA00023274"/>
    </source>
</evidence>
<dbReference type="GO" id="GO:1990904">
    <property type="term" value="C:ribonucleoprotein complex"/>
    <property type="evidence" value="ECO:0007669"/>
    <property type="project" value="UniProtKB-KW"/>
</dbReference>
<dbReference type="PANTHER" id="PTHR12903">
    <property type="entry name" value="MITOCHONDRIAL RIBOSOMAL PROTEIN L24"/>
    <property type="match status" value="1"/>
</dbReference>
<keyword evidence="4" id="KW-0687">Ribonucleoprotein</keyword>
<dbReference type="HAMAP" id="MF_01326_B">
    <property type="entry name" value="Ribosomal_uL24_B"/>
    <property type="match status" value="1"/>
</dbReference>
<dbReference type="InterPro" id="IPR057264">
    <property type="entry name" value="Ribosomal_uL24_C"/>
</dbReference>
<dbReference type="CDD" id="cd06089">
    <property type="entry name" value="KOW_RPL26"/>
    <property type="match status" value="1"/>
</dbReference>
<keyword evidence="8" id="KW-0934">Plastid</keyword>
<dbReference type="EMBL" id="MK814615">
    <property type="protein sequence ID" value="QCI04874.1"/>
    <property type="molecule type" value="Genomic_DNA"/>
</dbReference>
<evidence type="ECO:0000256" key="3">
    <source>
        <dbReference type="ARBA" id="ARBA00022980"/>
    </source>
</evidence>
<dbReference type="Pfam" id="PF00467">
    <property type="entry name" value="KOW"/>
    <property type="match status" value="1"/>
</dbReference>
<sequence length="79" mass="9163">MKYKMNIKVGDNVKIISGKYKHEIGKVNKVIYKTNSLIIENINLKTKHIKAKTNDEPGTIKKIEKPIHRSNVKKYTQNI</sequence>
<dbReference type="GO" id="GO:0003735">
    <property type="term" value="F:structural constituent of ribosome"/>
    <property type="evidence" value="ECO:0007669"/>
    <property type="project" value="InterPro"/>
</dbReference>
<evidence type="ECO:0000259" key="7">
    <source>
        <dbReference type="SMART" id="SM00739"/>
    </source>
</evidence>
<dbReference type="Gene3D" id="2.30.30.30">
    <property type="match status" value="1"/>
</dbReference>
<dbReference type="InterPro" id="IPR014722">
    <property type="entry name" value="Rib_uL2_dom2"/>
</dbReference>
<dbReference type="InterPro" id="IPR041988">
    <property type="entry name" value="Ribosomal_uL24_KOW"/>
</dbReference>
<dbReference type="AlphaFoldDB" id="A0A4D6WLQ4"/>
<accession>A0A4D6WLQ4</accession>
<name>A0A4D6WLQ4_9FLOR</name>
<evidence type="ECO:0000256" key="2">
    <source>
        <dbReference type="ARBA" id="ARBA00010618"/>
    </source>
</evidence>
<evidence type="ECO:0000256" key="5">
    <source>
        <dbReference type="ARBA" id="ARBA00035282"/>
    </source>
</evidence>
<reference evidence="8" key="2">
    <citation type="submission" date="2019-04" db="EMBL/GenBank/DDBJ databases">
        <authorList>
            <person name="Pasella M."/>
        </authorList>
    </citation>
    <scope>NUCLEOTIDE SEQUENCE</scope>
    <source>
        <strain evidence="8">PD2926</strain>
    </source>
</reference>
<comment type="function">
    <text evidence="1">One of two assembly initiator proteins, it binds directly to the 5'-end of the 23S rRNA, where it nucleates assembly of the 50S subunit.</text>
</comment>
<dbReference type="GO" id="GO:0006412">
    <property type="term" value="P:translation"/>
    <property type="evidence" value="ECO:0007669"/>
    <property type="project" value="InterPro"/>
</dbReference>
<evidence type="ECO:0000313" key="8">
    <source>
        <dbReference type="EMBL" id="QCI04874.1"/>
    </source>
</evidence>
<comment type="similarity">
    <text evidence="2">Belongs to the universal ribosomal protein uL24 family.</text>
</comment>
<dbReference type="GO" id="GO:0005840">
    <property type="term" value="C:ribosome"/>
    <property type="evidence" value="ECO:0007669"/>
    <property type="project" value="UniProtKB-KW"/>
</dbReference>
<evidence type="ECO:0000256" key="1">
    <source>
        <dbReference type="ARBA" id="ARBA00004072"/>
    </source>
</evidence>
<feature type="domain" description="KOW" evidence="7">
    <location>
        <begin position="6"/>
        <end position="33"/>
    </location>
</feature>
<proteinExistence type="inferred from homology"/>
<organism evidence="8">
    <name type="scientific">Bornetia secundiflora</name>
    <dbReference type="NCBI Taxonomy" id="2575637"/>
    <lineage>
        <taxon>Eukaryota</taxon>
        <taxon>Rhodophyta</taxon>
        <taxon>Florideophyceae</taxon>
        <taxon>Rhodymeniophycidae</taxon>
        <taxon>Ceramiales</taxon>
        <taxon>Wrangeliaceae</taxon>
        <taxon>Bornetia</taxon>
    </lineage>
</organism>
<gene>
    <name evidence="8" type="primary">rpl24</name>
</gene>
<reference evidence="8" key="1">
    <citation type="journal article" date="2019" name="Mol. Phylogenet. Evol.">
        <title>Morphological evolution and classification of the red algal order Ceramiales inferred using plastid phylogenomics.</title>
        <authorList>
            <person name="Diaz-Tapia P."/>
            <person name="Pasella M.M."/>
            <person name="Verbruggen H."/>
            <person name="Maggs C.A."/>
        </authorList>
    </citation>
    <scope>NUCLEOTIDE SEQUENCE</scope>
    <source>
        <strain evidence="8">PD2926</strain>
    </source>
</reference>
<keyword evidence="3 8" id="KW-0689">Ribosomal protein</keyword>
<dbReference type="SUPFAM" id="SSF50104">
    <property type="entry name" value="Translation proteins SH3-like domain"/>
    <property type="match status" value="1"/>
</dbReference>
<dbReference type="InterPro" id="IPR003256">
    <property type="entry name" value="Ribosomal_uL24"/>
</dbReference>
<dbReference type="GO" id="GO:0003723">
    <property type="term" value="F:RNA binding"/>
    <property type="evidence" value="ECO:0007669"/>
    <property type="project" value="InterPro"/>
</dbReference>
<dbReference type="Pfam" id="PF17136">
    <property type="entry name" value="ribosomal_L24"/>
    <property type="match status" value="1"/>
</dbReference>
<dbReference type="InterPro" id="IPR005824">
    <property type="entry name" value="KOW"/>
</dbReference>